<organism evidence="7 8">
    <name type="scientific">Colletotrichum tanaceti</name>
    <dbReference type="NCBI Taxonomy" id="1306861"/>
    <lineage>
        <taxon>Eukaryota</taxon>
        <taxon>Fungi</taxon>
        <taxon>Dikarya</taxon>
        <taxon>Ascomycota</taxon>
        <taxon>Pezizomycotina</taxon>
        <taxon>Sordariomycetes</taxon>
        <taxon>Hypocreomycetidae</taxon>
        <taxon>Glomerellales</taxon>
        <taxon>Glomerellaceae</taxon>
        <taxon>Colletotrichum</taxon>
        <taxon>Colletotrichum destructivum species complex</taxon>
    </lineage>
</organism>
<feature type="region of interest" description="Disordered" evidence="5">
    <location>
        <begin position="345"/>
        <end position="416"/>
    </location>
</feature>
<dbReference type="Proteomes" id="UP000310108">
    <property type="component" value="Unassembled WGS sequence"/>
</dbReference>
<accession>A0A4V6DIC4</accession>
<sequence>MASEQLNHQGRPPPRRKGKIGYFTSFEELTASRKPRPNSPAPAKPTTFGYSWEPHSTNPSLLVNPGLDSRDPLAGTVPPRQLTTELSRHYHLQFGQQRARRKPDHSPNPKPRPISSQEQLQKPRPTLRRLEDTARAFPERPRRLTFEHHIDRARPAPQLPKTDCSLVRRLPGNKSSFENSFAGKLSTTNSINVCAPPFPRSQQAEYLRRATTSNLPATKAACVGKTLRHLPSLGTLLSASNITNTREKRELKRFTPQWHARKDLFGPTGPVSVEEVANTTPRVGNTSLSSTDPFTDPHTLRAPPGAFPISPEQPTRPTLVQVADSSKTRDCILEGAHCEIITFQSAGHKSPSSDQGSLRSSPLGLAQSLPVSNPSRKRRAEDSELDLIVANAADQSQPEQEPLSYTSSSASVASDERIRRQGRAAWLINIMTSVRGAVTKVSSSIAGYVYPRNYDVIERHSRDTQTGNVTTKRMRLEHFDDSVEESMTARQSRSVNSEASKTNLVWVDESTRVAHWHQVAPLVRTFRTISRRLEKGLSGPRDSSPASRVNDDAISHRIYTLGAYINVFRQTAFVLESIYSHTFLGRLKSTFKYPESTMDYNMSADEFLAITAAKEFVDNFPDECVPVLTESGVPQRVLRGIGADLDALVSRQPMPNLVQRAGLVGKIMSFFWGRDSFGINASDDPLSRIGVDMPGTFPDTLAKSESVDEAVKPGDAPEYRPVTKTSYLPPVRTTDAYTFVRAHLAEIAAKRRTAYKEVPPGMTPEDLLPGLNQTPILKKDSPSPVVLKRLQKARGLKRVQFSPSTKPLTPLSTKSAGLFNRLFRSPIVIGSPLRRVAESNSLSDAQTDGSPDNTSEGSDGEALTARCKPRLIQHLNKSLNGLEAKGFFVKNNTREQSPCPPSPPTLAGLYISDDKEEELEDLSLHLQLLFDVDKARRREEEERKAREHEAEKLRKTGGLRAPRRRLVTSLSAEWSQKVSALLQASSSKTLAITAESIELKKHDFAKVIPKTEWLNDEIVNGSLQWIDRYVNAAAGATDVKSPNRVCLAMGSFFYKRLEDNGVQNTERALRRYGVTKANFLKLETILMPICKNNHWTLLVVRPQKRTVSHMDSFNPNGSVAHTNRALSWVEAFLGSDYKPSEWRSVCHEAPQQTNGYDCGVFTITNGMCLALGLNAIDAYSGDDLPLQRLRLAGMLLNGGFSGEFDLAGL</sequence>
<evidence type="ECO:0000256" key="2">
    <source>
        <dbReference type="ARBA" id="ARBA00022670"/>
    </source>
</evidence>
<feature type="region of interest" description="Disordered" evidence="5">
    <location>
        <begin position="839"/>
        <end position="862"/>
    </location>
</feature>
<reference evidence="7 8" key="1">
    <citation type="journal article" date="2019" name="PLoS ONE">
        <title>Comparative genome analysis indicates high evolutionary potential of pathogenicity genes in Colletotrichum tanaceti.</title>
        <authorList>
            <person name="Lelwala R.V."/>
            <person name="Korhonen P.K."/>
            <person name="Young N.D."/>
            <person name="Scott J.B."/>
            <person name="Ades P.A."/>
            <person name="Gasser R.B."/>
            <person name="Taylor P.W.J."/>
        </authorList>
    </citation>
    <scope>NUCLEOTIDE SEQUENCE [LARGE SCALE GENOMIC DNA]</scope>
    <source>
        <strain evidence="7">BRIP57314</strain>
    </source>
</reference>
<keyword evidence="4" id="KW-0788">Thiol protease</keyword>
<dbReference type="AlphaFoldDB" id="A0A4V6DIC4"/>
<gene>
    <name evidence="7" type="primary">SENP2</name>
    <name evidence="7" type="ORF">CTA1_1415</name>
</gene>
<keyword evidence="8" id="KW-1185">Reference proteome</keyword>
<feature type="region of interest" description="Disordered" evidence="5">
    <location>
        <begin position="1"/>
        <end position="78"/>
    </location>
</feature>
<dbReference type="PROSITE" id="PS50600">
    <property type="entry name" value="ULP_PROTEASE"/>
    <property type="match status" value="1"/>
</dbReference>
<name>A0A4V6DIC4_9PEZI</name>
<dbReference type="PANTHER" id="PTHR12606:SF141">
    <property type="entry name" value="GH15225P-RELATED"/>
    <property type="match status" value="1"/>
</dbReference>
<keyword evidence="2 7" id="KW-0645">Protease</keyword>
<dbReference type="OrthoDB" id="1939479at2759"/>
<comment type="caution">
    <text evidence="7">The sequence shown here is derived from an EMBL/GenBank/DDBJ whole genome shotgun (WGS) entry which is preliminary data.</text>
</comment>
<comment type="similarity">
    <text evidence="1">Belongs to the peptidase C48 family.</text>
</comment>
<feature type="region of interest" description="Disordered" evidence="5">
    <location>
        <begin position="704"/>
        <end position="725"/>
    </location>
</feature>
<keyword evidence="3" id="KW-0378">Hydrolase</keyword>
<evidence type="ECO:0000313" key="7">
    <source>
        <dbReference type="EMBL" id="TKW59886.1"/>
    </source>
</evidence>
<feature type="compositionally biased region" description="Polar residues" evidence="5">
    <location>
        <begin position="345"/>
        <end position="360"/>
    </location>
</feature>
<dbReference type="InterPro" id="IPR038765">
    <property type="entry name" value="Papain-like_cys_pep_sf"/>
</dbReference>
<dbReference type="InterPro" id="IPR003653">
    <property type="entry name" value="Peptidase_C48_C"/>
</dbReference>
<feature type="compositionally biased region" description="Low complexity" evidence="5">
    <location>
        <begin position="404"/>
        <end position="413"/>
    </location>
</feature>
<feature type="region of interest" description="Disordered" evidence="5">
    <location>
        <begin position="281"/>
        <end position="316"/>
    </location>
</feature>
<evidence type="ECO:0000256" key="5">
    <source>
        <dbReference type="SAM" id="MobiDB-lite"/>
    </source>
</evidence>
<feature type="compositionally biased region" description="Basic and acidic residues" evidence="5">
    <location>
        <begin position="705"/>
        <end position="718"/>
    </location>
</feature>
<dbReference type="GO" id="GO:0006508">
    <property type="term" value="P:proteolysis"/>
    <property type="evidence" value="ECO:0007669"/>
    <property type="project" value="UniProtKB-KW"/>
</dbReference>
<feature type="region of interest" description="Disordered" evidence="5">
    <location>
        <begin position="93"/>
        <end position="164"/>
    </location>
</feature>
<feature type="compositionally biased region" description="Polar residues" evidence="5">
    <location>
        <begin position="839"/>
        <end position="857"/>
    </location>
</feature>
<evidence type="ECO:0000256" key="1">
    <source>
        <dbReference type="ARBA" id="ARBA00005234"/>
    </source>
</evidence>
<evidence type="ECO:0000256" key="4">
    <source>
        <dbReference type="ARBA" id="ARBA00022807"/>
    </source>
</evidence>
<dbReference type="EMBL" id="PJEX01000004">
    <property type="protein sequence ID" value="TKW59886.1"/>
    <property type="molecule type" value="Genomic_DNA"/>
</dbReference>
<protein>
    <submittedName>
        <fullName evidence="7">Sentrin-specific protease 2</fullName>
    </submittedName>
</protein>
<dbReference type="GO" id="GO:0005634">
    <property type="term" value="C:nucleus"/>
    <property type="evidence" value="ECO:0007669"/>
    <property type="project" value="TreeGrafter"/>
</dbReference>
<dbReference type="STRING" id="1306861.A0A4V6DIC4"/>
<evidence type="ECO:0000259" key="6">
    <source>
        <dbReference type="PROSITE" id="PS50600"/>
    </source>
</evidence>
<dbReference type="GO" id="GO:0016929">
    <property type="term" value="F:deSUMOylase activity"/>
    <property type="evidence" value="ECO:0007669"/>
    <property type="project" value="TreeGrafter"/>
</dbReference>
<evidence type="ECO:0000256" key="3">
    <source>
        <dbReference type="ARBA" id="ARBA00022801"/>
    </source>
</evidence>
<feature type="domain" description="Ubiquitin-like protease family profile" evidence="6">
    <location>
        <begin position="997"/>
        <end position="1169"/>
    </location>
</feature>
<dbReference type="PANTHER" id="PTHR12606">
    <property type="entry name" value="SENTRIN/SUMO-SPECIFIC PROTEASE"/>
    <property type="match status" value="1"/>
</dbReference>
<feature type="compositionally biased region" description="Polar residues" evidence="5">
    <location>
        <begin position="281"/>
        <end position="293"/>
    </location>
</feature>
<dbReference type="SUPFAM" id="SSF54001">
    <property type="entry name" value="Cysteine proteinases"/>
    <property type="match status" value="1"/>
</dbReference>
<proteinExistence type="inferred from homology"/>
<dbReference type="GO" id="GO:0016926">
    <property type="term" value="P:protein desumoylation"/>
    <property type="evidence" value="ECO:0007669"/>
    <property type="project" value="TreeGrafter"/>
</dbReference>
<evidence type="ECO:0000313" key="8">
    <source>
        <dbReference type="Proteomes" id="UP000310108"/>
    </source>
</evidence>
<dbReference type="Gene3D" id="3.40.395.10">
    <property type="entry name" value="Adenoviral Proteinase, Chain A"/>
    <property type="match status" value="1"/>
</dbReference>
<feature type="compositionally biased region" description="Basic and acidic residues" evidence="5">
    <location>
        <begin position="128"/>
        <end position="154"/>
    </location>
</feature>
<dbReference type="Pfam" id="PF02902">
    <property type="entry name" value="Peptidase_C48"/>
    <property type="match status" value="1"/>
</dbReference>